<dbReference type="Pfam" id="PF04107">
    <property type="entry name" value="GCS2"/>
    <property type="match status" value="1"/>
</dbReference>
<dbReference type="Proteomes" id="UP000280792">
    <property type="component" value="Unassembled WGS sequence"/>
</dbReference>
<keyword evidence="2" id="KW-1185">Reference proteome</keyword>
<evidence type="ECO:0008006" key="3">
    <source>
        <dbReference type="Google" id="ProtNLM"/>
    </source>
</evidence>
<organism evidence="1 2">
    <name type="scientific">Aestuariirhabdus litorea</name>
    <dbReference type="NCBI Taxonomy" id="2528527"/>
    <lineage>
        <taxon>Bacteria</taxon>
        <taxon>Pseudomonadati</taxon>
        <taxon>Pseudomonadota</taxon>
        <taxon>Gammaproteobacteria</taxon>
        <taxon>Oceanospirillales</taxon>
        <taxon>Aestuariirhabdaceae</taxon>
        <taxon>Aestuariirhabdus</taxon>
    </lineage>
</organism>
<dbReference type="AlphaFoldDB" id="A0A3P3VL27"/>
<dbReference type="InterPro" id="IPR006336">
    <property type="entry name" value="GCS2"/>
</dbReference>
<protein>
    <recommendedName>
        <fullName evidence="3">Glutamate--cysteine ligase</fullName>
    </recommendedName>
</protein>
<reference evidence="1 2" key="2">
    <citation type="submission" date="2018-12" db="EMBL/GenBank/DDBJ databases">
        <title>Simiduia agarivorans gen. nov., sp. nov., a marine, agarolytic bacterium isolated from shallow coastal water from Keelung, Taiwan.</title>
        <authorList>
            <person name="Shieh W.Y."/>
        </authorList>
    </citation>
    <scope>NUCLEOTIDE SEQUENCE [LARGE SCALE GENOMIC DNA]</scope>
    <source>
        <strain evidence="1 2">GTF-13</strain>
    </source>
</reference>
<sequence>MGSEIDRTEFTGADFERFRRQLQDNLGQLRQLLCRPGFGEGAPSFGAELELYLIDAAALPLSLNQEIAERASDPALSLELNRFNLEYNFPPIHSSQAPFSQLRQQIDSALTQLGRHAAPLGARLLAIGILPTLRMSHMGESAITDSARYRVLSKSLKAQRGEAFNIDIRGADHLQMRWQEITLEGANTSFQYHYRVRPSAFADTYNAAQLITPLVLALGANSPLFLGHRLWHETRVALFKQSIDPRTPTPLHRRHPSRVSFGQHWVKQDITELFEEGVSLFPPLLPVADAPPSSAESEDRGPSLEALRLHQGSIWCWNRALYDPADGGHLRIELRALPAGPSSLDMVALAAFAVGLMEGLRPQMEAITRLLPFGCCKDNFYRAAREGLGAQLVWPNPARGTLRESALTPLVDSLLPCAAEGLSRIGIHPREIDQQLELIRNTLSTQTNGARWQLASFQHLSDTLKPSAALSALVESYYQRQQSGLPVHQWELADGH</sequence>
<dbReference type="GO" id="GO:0004357">
    <property type="term" value="F:glutamate-cysteine ligase activity"/>
    <property type="evidence" value="ECO:0007669"/>
    <property type="project" value="InterPro"/>
</dbReference>
<comment type="caution">
    <text evidence="1">The sequence shown here is derived from an EMBL/GenBank/DDBJ whole genome shotgun (WGS) entry which is preliminary data.</text>
</comment>
<dbReference type="RefSeq" id="WP_125018149.1">
    <property type="nucleotide sequence ID" value="NZ_QWEZ01000002.1"/>
</dbReference>
<dbReference type="PANTHER" id="PTHR36510:SF3">
    <property type="entry name" value="CONSERVED PROTEIN"/>
    <property type="match status" value="1"/>
</dbReference>
<dbReference type="InterPro" id="IPR014746">
    <property type="entry name" value="Gln_synth/guanido_kin_cat_dom"/>
</dbReference>
<dbReference type="Gene3D" id="3.30.590.20">
    <property type="match status" value="1"/>
</dbReference>
<dbReference type="GO" id="GO:0042398">
    <property type="term" value="P:modified amino acid biosynthetic process"/>
    <property type="evidence" value="ECO:0007669"/>
    <property type="project" value="InterPro"/>
</dbReference>
<name>A0A3P3VL27_9GAMM</name>
<reference evidence="1 2" key="1">
    <citation type="submission" date="2018-08" db="EMBL/GenBank/DDBJ databases">
        <authorList>
            <person name="Khan S.A."/>
        </authorList>
    </citation>
    <scope>NUCLEOTIDE SEQUENCE [LARGE SCALE GENOMIC DNA]</scope>
    <source>
        <strain evidence="1 2">GTF-13</strain>
    </source>
</reference>
<dbReference type="PIRSF" id="PIRSF012666">
    <property type="entry name" value="UCP012666"/>
    <property type="match status" value="1"/>
</dbReference>
<proteinExistence type="predicted"/>
<evidence type="ECO:0000313" key="1">
    <source>
        <dbReference type="EMBL" id="RRJ83441.1"/>
    </source>
</evidence>
<dbReference type="PANTHER" id="PTHR36510">
    <property type="entry name" value="GLUTAMATE--CYSTEINE LIGASE 2-RELATED"/>
    <property type="match status" value="1"/>
</dbReference>
<evidence type="ECO:0000313" key="2">
    <source>
        <dbReference type="Proteomes" id="UP000280792"/>
    </source>
</evidence>
<dbReference type="InterPro" id="IPR016602">
    <property type="entry name" value="UCP012666"/>
</dbReference>
<dbReference type="InterPro" id="IPR050141">
    <property type="entry name" value="GCL_type2/YbdK_subfam"/>
</dbReference>
<dbReference type="SUPFAM" id="SSF55931">
    <property type="entry name" value="Glutamine synthetase/guanido kinase"/>
    <property type="match status" value="1"/>
</dbReference>
<accession>A0A3P3VL27</accession>
<dbReference type="EMBL" id="QWEZ01000002">
    <property type="protein sequence ID" value="RRJ83441.1"/>
    <property type="molecule type" value="Genomic_DNA"/>
</dbReference>
<gene>
    <name evidence="1" type="ORF">D0544_16635</name>
</gene>